<dbReference type="RefSeq" id="WP_349188863.1">
    <property type="nucleotide sequence ID" value="NZ_JBBNPP010000010.1"/>
</dbReference>
<dbReference type="PANTHER" id="PTHR43569:SF2">
    <property type="entry name" value="AMIDOHYDROLASE-RELATED DOMAIN-CONTAINING PROTEIN"/>
    <property type="match status" value="1"/>
</dbReference>
<name>A0ABV1J274_9FIRM</name>
<keyword evidence="4" id="KW-1185">Reference proteome</keyword>
<dbReference type="PANTHER" id="PTHR43569">
    <property type="entry name" value="AMIDOHYDROLASE"/>
    <property type="match status" value="1"/>
</dbReference>
<comment type="similarity">
    <text evidence="1">Belongs to the metallo-dependent hydrolases superfamily.</text>
</comment>
<reference evidence="3 4" key="1">
    <citation type="submission" date="2024-04" db="EMBL/GenBank/DDBJ databases">
        <title>Human intestinal bacterial collection.</title>
        <authorList>
            <person name="Pauvert C."/>
            <person name="Hitch T.C.A."/>
            <person name="Clavel T."/>
        </authorList>
    </citation>
    <scope>NUCLEOTIDE SEQUENCE [LARGE SCALE GENOMIC DNA]</scope>
    <source>
        <strain evidence="3 4">CLA-SR-H019</strain>
    </source>
</reference>
<evidence type="ECO:0000313" key="4">
    <source>
        <dbReference type="Proteomes" id="UP001491691"/>
    </source>
</evidence>
<evidence type="ECO:0000313" key="3">
    <source>
        <dbReference type="EMBL" id="MEQ3346982.1"/>
    </source>
</evidence>
<protein>
    <submittedName>
        <fullName evidence="3">Amidohydrolase family protein</fullName>
    </submittedName>
</protein>
<dbReference type="InterPro" id="IPR052350">
    <property type="entry name" value="Metallo-dep_Lactonases"/>
</dbReference>
<dbReference type="Proteomes" id="UP001491691">
    <property type="component" value="Unassembled WGS sequence"/>
</dbReference>
<accession>A0ABV1J274</accession>
<dbReference type="InterPro" id="IPR032466">
    <property type="entry name" value="Metal_Hydrolase"/>
</dbReference>
<feature type="domain" description="Amidohydrolase-related" evidence="2">
    <location>
        <begin position="100"/>
        <end position="263"/>
    </location>
</feature>
<evidence type="ECO:0000259" key="2">
    <source>
        <dbReference type="Pfam" id="PF04909"/>
    </source>
</evidence>
<organism evidence="3 4">
    <name type="scientific">Peptoniphilus senegalensis</name>
    <dbReference type="NCBI Taxonomy" id="1465757"/>
    <lineage>
        <taxon>Bacteria</taxon>
        <taxon>Bacillati</taxon>
        <taxon>Bacillota</taxon>
        <taxon>Tissierellia</taxon>
        <taxon>Tissierellales</taxon>
        <taxon>Peptoniphilaceae</taxon>
        <taxon>Peptoniphilus</taxon>
    </lineage>
</organism>
<evidence type="ECO:0000256" key="1">
    <source>
        <dbReference type="ARBA" id="ARBA00038310"/>
    </source>
</evidence>
<dbReference type="InterPro" id="IPR006680">
    <property type="entry name" value="Amidohydro-rel"/>
</dbReference>
<comment type="caution">
    <text evidence="3">The sequence shown here is derived from an EMBL/GenBank/DDBJ whole genome shotgun (WGS) entry which is preliminary data.</text>
</comment>
<sequence length="265" mass="30991">MKKIKVIDTHFHVWDLDKQNLPWLEGADDVIKKTFTIEDYFNKYDEVDGIDFVGGIYVEIDGADPVEEDEIVYDLCKNNDKILATMMRSKVSPTMRVPAFAKGIREPLHTGDSPRGRCLEESFIEGLKNLSKKNMPFESCNRVNELEDFYETVKKVPEETFILNHLGNVEVLSDEYKNVMKKFALLDNVYIKVSGYNTSDKEFVRELLKFVKETFRSDRLMYASNWPVVEIYSEFKEHFSILLDEFKDDEDFFFNNAVRCYGLDV</sequence>
<proteinExistence type="inferred from homology"/>
<dbReference type="SUPFAM" id="SSF51556">
    <property type="entry name" value="Metallo-dependent hydrolases"/>
    <property type="match status" value="1"/>
</dbReference>
<dbReference type="Pfam" id="PF04909">
    <property type="entry name" value="Amidohydro_2"/>
    <property type="match status" value="1"/>
</dbReference>
<gene>
    <name evidence="3" type="ORF">AAA073_05990</name>
</gene>
<dbReference type="EMBL" id="JBBNPP010000010">
    <property type="protein sequence ID" value="MEQ3346982.1"/>
    <property type="molecule type" value="Genomic_DNA"/>
</dbReference>
<dbReference type="Gene3D" id="3.20.20.140">
    <property type="entry name" value="Metal-dependent hydrolases"/>
    <property type="match status" value="1"/>
</dbReference>